<name>A0A8J5M4P6_ZINOF</name>
<dbReference type="AlphaFoldDB" id="A0A8J5M4P6"/>
<keyword evidence="6" id="KW-0406">Ion transport</keyword>
<feature type="transmembrane region" description="Helical" evidence="8">
    <location>
        <begin position="280"/>
        <end position="303"/>
    </location>
</feature>
<evidence type="ECO:0000256" key="5">
    <source>
        <dbReference type="ARBA" id="ARBA00022989"/>
    </source>
</evidence>
<dbReference type="Pfam" id="PF02386">
    <property type="entry name" value="TrkH"/>
    <property type="match status" value="1"/>
</dbReference>
<sequence length="474" mass="51756">MAFFSNIPFFRSSGGGGHNNNNNSSSNRANEFILIRTYSFARLGRYLHKLVLFLYRFSVFHFSPFFLHVVYFGGLVLLGSLLMSVLPPSNPDYNPRYVDMFFMSTSALTVSGLGTVVMEDLSSPQVIVLALLMLVGGEAFVTLLGLLLQRIKPPAAQGSQVAGEESDDQNDVAVDIIVADNHDVVTHREAAAAKEEEHLASLCVRRMGNILMAYIFVFHVFGIVSLVIYFKCVSDARQILAAKGIDTFLFAFSSTASSFANGGIIATNENMAIFNRNPTVLLLMIAQVLAGNTLLPLFLRWTVSALRRLTKKQDLDRTLKADAVVVEPLLPAAETRRVSLTVVGLLTALLGLFLAMDWDGAVFAGQTPFEKFSSAFFIAANSRHAGENSIDPSLISPAVLVFIIVMIGYGNVGLSTGYSCARLQRIHPEAVCADKPYSLSGKWSDGGKVILCFVMLYGRLKKFSANGGKGWKLY</sequence>
<evidence type="ECO:0000256" key="8">
    <source>
        <dbReference type="SAM" id="Phobius"/>
    </source>
</evidence>
<keyword evidence="7 8" id="KW-0472">Membrane</keyword>
<gene>
    <name evidence="9" type="ORF">ZIOFF_007969</name>
</gene>
<feature type="transmembrane region" description="Helical" evidence="8">
    <location>
        <begin position="338"/>
        <end position="356"/>
    </location>
</feature>
<feature type="transmembrane region" description="Helical" evidence="8">
    <location>
        <begin position="98"/>
        <end position="118"/>
    </location>
</feature>
<dbReference type="GO" id="GO:0098662">
    <property type="term" value="P:inorganic cation transmembrane transport"/>
    <property type="evidence" value="ECO:0007669"/>
    <property type="project" value="UniProtKB-ARBA"/>
</dbReference>
<comment type="similarity">
    <text evidence="2">Belongs to the TrkH potassium transport family. HKT (TC 2.A.38.3) subfamily.</text>
</comment>
<dbReference type="GO" id="GO:0005886">
    <property type="term" value="C:plasma membrane"/>
    <property type="evidence" value="ECO:0007669"/>
    <property type="project" value="TreeGrafter"/>
</dbReference>
<keyword evidence="5 8" id="KW-1133">Transmembrane helix</keyword>
<protein>
    <submittedName>
        <fullName evidence="9">Uncharacterized protein</fullName>
    </submittedName>
</protein>
<dbReference type="GO" id="GO:0030001">
    <property type="term" value="P:metal ion transport"/>
    <property type="evidence" value="ECO:0007669"/>
    <property type="project" value="UniProtKB-ARBA"/>
</dbReference>
<dbReference type="InterPro" id="IPR051143">
    <property type="entry name" value="TrkH_K-transport"/>
</dbReference>
<dbReference type="EMBL" id="JACMSC010000002">
    <property type="protein sequence ID" value="KAG6534086.1"/>
    <property type="molecule type" value="Genomic_DNA"/>
</dbReference>
<dbReference type="InterPro" id="IPR003445">
    <property type="entry name" value="Cat_transpt"/>
</dbReference>
<accession>A0A8J5M4P6</accession>
<comment type="subcellular location">
    <subcellularLocation>
        <location evidence="1">Membrane</location>
        <topology evidence="1">Multi-pass membrane protein</topology>
    </subcellularLocation>
</comment>
<dbReference type="PANTHER" id="PTHR31064:SF25">
    <property type="entry name" value="CATION TRANSPORTER HKT2_1"/>
    <property type="match status" value="1"/>
</dbReference>
<dbReference type="GO" id="GO:0008324">
    <property type="term" value="F:monoatomic cation transmembrane transporter activity"/>
    <property type="evidence" value="ECO:0007669"/>
    <property type="project" value="InterPro"/>
</dbReference>
<comment type="caution">
    <text evidence="9">The sequence shown here is derived from an EMBL/GenBank/DDBJ whole genome shotgun (WGS) entry which is preliminary data.</text>
</comment>
<proteinExistence type="inferred from homology"/>
<feature type="transmembrane region" description="Helical" evidence="8">
    <location>
        <begin position="211"/>
        <end position="230"/>
    </location>
</feature>
<evidence type="ECO:0000256" key="2">
    <source>
        <dbReference type="ARBA" id="ARBA00010864"/>
    </source>
</evidence>
<evidence type="ECO:0000313" key="10">
    <source>
        <dbReference type="Proteomes" id="UP000734854"/>
    </source>
</evidence>
<keyword evidence="3" id="KW-0813">Transport</keyword>
<evidence type="ECO:0000256" key="3">
    <source>
        <dbReference type="ARBA" id="ARBA00022448"/>
    </source>
</evidence>
<feature type="transmembrane region" description="Helical" evidence="8">
    <location>
        <begin position="394"/>
        <end position="414"/>
    </location>
</feature>
<evidence type="ECO:0000256" key="4">
    <source>
        <dbReference type="ARBA" id="ARBA00022692"/>
    </source>
</evidence>
<organism evidence="9 10">
    <name type="scientific">Zingiber officinale</name>
    <name type="common">Ginger</name>
    <name type="synonym">Amomum zingiber</name>
    <dbReference type="NCBI Taxonomy" id="94328"/>
    <lineage>
        <taxon>Eukaryota</taxon>
        <taxon>Viridiplantae</taxon>
        <taxon>Streptophyta</taxon>
        <taxon>Embryophyta</taxon>
        <taxon>Tracheophyta</taxon>
        <taxon>Spermatophyta</taxon>
        <taxon>Magnoliopsida</taxon>
        <taxon>Liliopsida</taxon>
        <taxon>Zingiberales</taxon>
        <taxon>Zingiberaceae</taxon>
        <taxon>Zingiber</taxon>
    </lineage>
</organism>
<evidence type="ECO:0000256" key="1">
    <source>
        <dbReference type="ARBA" id="ARBA00004141"/>
    </source>
</evidence>
<evidence type="ECO:0000256" key="7">
    <source>
        <dbReference type="ARBA" id="ARBA00023136"/>
    </source>
</evidence>
<dbReference type="PANTHER" id="PTHR31064">
    <property type="entry name" value="POTASSIUM TRANSPORT PROTEIN DDB_G0292412-RELATED"/>
    <property type="match status" value="1"/>
</dbReference>
<dbReference type="SUPFAM" id="SSF81324">
    <property type="entry name" value="Voltage-gated potassium channels"/>
    <property type="match status" value="1"/>
</dbReference>
<dbReference type="Proteomes" id="UP000734854">
    <property type="component" value="Unassembled WGS sequence"/>
</dbReference>
<reference evidence="9 10" key="1">
    <citation type="submission" date="2020-08" db="EMBL/GenBank/DDBJ databases">
        <title>Plant Genome Project.</title>
        <authorList>
            <person name="Zhang R.-G."/>
        </authorList>
    </citation>
    <scope>NUCLEOTIDE SEQUENCE [LARGE SCALE GENOMIC DNA]</scope>
    <source>
        <tissue evidence="9">Rhizome</tissue>
    </source>
</reference>
<evidence type="ECO:0000256" key="6">
    <source>
        <dbReference type="ARBA" id="ARBA00023065"/>
    </source>
</evidence>
<feature type="transmembrane region" description="Helical" evidence="8">
    <location>
        <begin position="65"/>
        <end position="86"/>
    </location>
</feature>
<keyword evidence="10" id="KW-1185">Reference proteome</keyword>
<evidence type="ECO:0000313" key="9">
    <source>
        <dbReference type="EMBL" id="KAG6534086.1"/>
    </source>
</evidence>
<feature type="transmembrane region" description="Helical" evidence="8">
    <location>
        <begin position="124"/>
        <end position="148"/>
    </location>
</feature>
<keyword evidence="4 8" id="KW-0812">Transmembrane</keyword>